<evidence type="ECO:0000256" key="10">
    <source>
        <dbReference type="ARBA" id="ARBA00023180"/>
    </source>
</evidence>
<evidence type="ECO:0000256" key="2">
    <source>
        <dbReference type="ARBA" id="ARBA00007193"/>
    </source>
</evidence>
<dbReference type="Proteomes" id="UP000887566">
    <property type="component" value="Unplaced"/>
</dbReference>
<dbReference type="PANTHER" id="PTHR11690">
    <property type="entry name" value="AMILORIDE-SENSITIVE SODIUM CHANNEL-RELATED"/>
    <property type="match status" value="1"/>
</dbReference>
<keyword evidence="4 13" id="KW-0894">Sodium channel</keyword>
<dbReference type="PANTHER" id="PTHR11690:SF248">
    <property type="entry name" value="PICKPOCKET 17, ISOFORM A"/>
    <property type="match status" value="1"/>
</dbReference>
<comment type="similarity">
    <text evidence="2 13">Belongs to the amiloride-sensitive sodium channel (TC 1.A.6) family.</text>
</comment>
<feature type="transmembrane region" description="Helical" evidence="15">
    <location>
        <begin position="97"/>
        <end position="118"/>
    </location>
</feature>
<keyword evidence="7" id="KW-0915">Sodium</keyword>
<evidence type="ECO:0000256" key="12">
    <source>
        <dbReference type="ARBA" id="ARBA00023303"/>
    </source>
</evidence>
<dbReference type="GO" id="GO:0015280">
    <property type="term" value="F:ligand-gated sodium channel activity"/>
    <property type="evidence" value="ECO:0007669"/>
    <property type="project" value="TreeGrafter"/>
</dbReference>
<evidence type="ECO:0000256" key="1">
    <source>
        <dbReference type="ARBA" id="ARBA00004141"/>
    </source>
</evidence>
<keyword evidence="16" id="KW-1185">Reference proteome</keyword>
<dbReference type="AlphaFoldDB" id="A0A914XJ42"/>
<keyword evidence="12 13" id="KW-0407">Ion channel</keyword>
<organism evidence="16 17">
    <name type="scientific">Plectus sambesii</name>
    <dbReference type="NCBI Taxonomy" id="2011161"/>
    <lineage>
        <taxon>Eukaryota</taxon>
        <taxon>Metazoa</taxon>
        <taxon>Ecdysozoa</taxon>
        <taxon>Nematoda</taxon>
        <taxon>Chromadorea</taxon>
        <taxon>Plectida</taxon>
        <taxon>Plectina</taxon>
        <taxon>Plectoidea</taxon>
        <taxon>Plectidae</taxon>
        <taxon>Plectus</taxon>
    </lineage>
</organism>
<sequence>MTHTDEKKKKKDDDSSSSSSSDSEPEHEPEYESDSSLAIDPKLKAIIKDLESEEVHPDDLPQQADPRCRKVKNIIQEWAMGSSCHGVPHMAEAHTCLVILVWSLILLICLLSFIYLFYTTMMQFLAYEKVVNLRMGLNEMDFPAVTICNINPYKLSKISTVPQLKALLIIYEKSAQGNAITA</sequence>
<evidence type="ECO:0000256" key="14">
    <source>
        <dbReference type="SAM" id="MobiDB-lite"/>
    </source>
</evidence>
<keyword evidence="6 15" id="KW-1133">Transmembrane helix</keyword>
<keyword evidence="8 13" id="KW-0406">Ion transport</keyword>
<protein>
    <submittedName>
        <fullName evidence="17">Uncharacterized protein</fullName>
    </submittedName>
</protein>
<evidence type="ECO:0000256" key="11">
    <source>
        <dbReference type="ARBA" id="ARBA00023201"/>
    </source>
</evidence>
<evidence type="ECO:0000256" key="6">
    <source>
        <dbReference type="ARBA" id="ARBA00022989"/>
    </source>
</evidence>
<evidence type="ECO:0000256" key="9">
    <source>
        <dbReference type="ARBA" id="ARBA00023136"/>
    </source>
</evidence>
<accession>A0A914XJ42</accession>
<dbReference type="PRINTS" id="PR01078">
    <property type="entry name" value="AMINACHANNEL"/>
</dbReference>
<evidence type="ECO:0000256" key="3">
    <source>
        <dbReference type="ARBA" id="ARBA00022448"/>
    </source>
</evidence>
<evidence type="ECO:0000313" key="17">
    <source>
        <dbReference type="WBParaSite" id="PSAMB.scaffold860size40082.g9165.t1"/>
    </source>
</evidence>
<evidence type="ECO:0000256" key="5">
    <source>
        <dbReference type="ARBA" id="ARBA00022692"/>
    </source>
</evidence>
<feature type="compositionally biased region" description="Basic and acidic residues" evidence="14">
    <location>
        <begin position="1"/>
        <end position="14"/>
    </location>
</feature>
<dbReference type="Pfam" id="PF00858">
    <property type="entry name" value="ASC"/>
    <property type="match status" value="1"/>
</dbReference>
<evidence type="ECO:0000256" key="4">
    <source>
        <dbReference type="ARBA" id="ARBA00022461"/>
    </source>
</evidence>
<feature type="region of interest" description="Disordered" evidence="14">
    <location>
        <begin position="1"/>
        <end position="40"/>
    </location>
</feature>
<proteinExistence type="inferred from homology"/>
<keyword evidence="10" id="KW-0325">Glycoprotein</keyword>
<dbReference type="InterPro" id="IPR001873">
    <property type="entry name" value="ENaC"/>
</dbReference>
<name>A0A914XJ42_9BILA</name>
<reference evidence="17" key="1">
    <citation type="submission" date="2022-11" db="UniProtKB">
        <authorList>
            <consortium name="WormBaseParasite"/>
        </authorList>
    </citation>
    <scope>IDENTIFICATION</scope>
</reference>
<keyword evidence="3 13" id="KW-0813">Transport</keyword>
<evidence type="ECO:0000256" key="13">
    <source>
        <dbReference type="RuleBase" id="RU000679"/>
    </source>
</evidence>
<dbReference type="WBParaSite" id="PSAMB.scaffold860size40082.g9165.t1">
    <property type="protein sequence ID" value="PSAMB.scaffold860size40082.g9165.t1"/>
    <property type="gene ID" value="PSAMB.scaffold860size40082.g9165"/>
</dbReference>
<keyword evidence="5 13" id="KW-0812">Transmembrane</keyword>
<dbReference type="GO" id="GO:0005886">
    <property type="term" value="C:plasma membrane"/>
    <property type="evidence" value="ECO:0007669"/>
    <property type="project" value="TreeGrafter"/>
</dbReference>
<evidence type="ECO:0000313" key="16">
    <source>
        <dbReference type="Proteomes" id="UP000887566"/>
    </source>
</evidence>
<keyword evidence="11 13" id="KW-0739">Sodium transport</keyword>
<comment type="subcellular location">
    <subcellularLocation>
        <location evidence="1">Membrane</location>
        <topology evidence="1">Multi-pass membrane protein</topology>
    </subcellularLocation>
</comment>
<evidence type="ECO:0000256" key="15">
    <source>
        <dbReference type="SAM" id="Phobius"/>
    </source>
</evidence>
<evidence type="ECO:0000256" key="7">
    <source>
        <dbReference type="ARBA" id="ARBA00023053"/>
    </source>
</evidence>
<keyword evidence="9 15" id="KW-0472">Membrane</keyword>
<evidence type="ECO:0000256" key="8">
    <source>
        <dbReference type="ARBA" id="ARBA00023065"/>
    </source>
</evidence>